<protein>
    <recommendedName>
        <fullName evidence="5">Protein stoned-A</fullName>
    </recommendedName>
</protein>
<dbReference type="KEGG" id="phu:Phum_PHUM229850"/>
<dbReference type="GeneID" id="8229891"/>
<evidence type="ECO:0000313" key="4">
    <source>
        <dbReference type="Proteomes" id="UP000009046"/>
    </source>
</evidence>
<dbReference type="EMBL" id="AAZO01002671">
    <property type="status" value="NOT_ANNOTATED_CDS"/>
    <property type="molecule type" value="Genomic_DNA"/>
</dbReference>
<accession>E0VIN3</accession>
<dbReference type="Proteomes" id="UP000009046">
    <property type="component" value="Unassembled WGS sequence"/>
</dbReference>
<reference evidence="2" key="2">
    <citation type="submission" date="2007-04" db="EMBL/GenBank/DDBJ databases">
        <title>The genome of the human body louse.</title>
        <authorList>
            <consortium name="The Human Body Louse Genome Consortium"/>
            <person name="Kirkness E."/>
            <person name="Walenz B."/>
            <person name="Hass B."/>
            <person name="Bruggner R."/>
            <person name="Strausberg R."/>
        </authorList>
    </citation>
    <scope>NUCLEOTIDE SEQUENCE</scope>
    <source>
        <strain evidence="2">USDA</strain>
    </source>
</reference>
<evidence type="ECO:0008006" key="5">
    <source>
        <dbReference type="Google" id="ProtNLM"/>
    </source>
</evidence>
<dbReference type="OMA" id="NTYYAEQ"/>
<dbReference type="RefSeq" id="XP_002425977.1">
    <property type="nucleotide sequence ID" value="XM_002425932.1"/>
</dbReference>
<dbReference type="EnsemblMetazoa" id="PHUM229850-RA">
    <property type="protein sequence ID" value="PHUM229850-PA"/>
    <property type="gene ID" value="PHUM229850"/>
</dbReference>
<dbReference type="OrthoDB" id="6363808at2759"/>
<dbReference type="FunCoup" id="E0VIN3">
    <property type="interactions" value="4"/>
</dbReference>
<keyword evidence="4" id="KW-1185">Reference proteome</keyword>
<gene>
    <name evidence="3" type="primary">8229891</name>
    <name evidence="2" type="ORF">Phum_PHUM229850</name>
</gene>
<dbReference type="VEuPathDB" id="VectorBase:PHUM229850"/>
<sequence length="727" mass="82551">MLKIGKGLHKKKKSKKNKHREEELFTEEELEKYRREKLQKTAEEEFDSNSGEKKIVSEELEKFKALTAGVDDILRKSQGDLDRIKKDSFFQKKPTPSELKLQAEEEEKKYKNSENQWVEFEDKNNLGGESTDNLNKEQEEESESDYEFDNNDDIFDTTYVDALEKGEVKLVFVPEDDDIIKPGEPDPFDTSSAEEILKKVQEEEEKKKRQISLGLAVQVLTGRAERDKSILEESGASNVLNVEGVSSKAKIRSRKIQDFALIGSFDDENVTQFSSQEPQTVQGPKILLDEDIDVDCDLPQDCFIPNLCLEKQETNFESNNKSEDLSEFDILNQNITLEVVKAEEVDDQFDEFTALAASSVANQKLDEELQIYENLEDDPFDTSTVNNVLNKSVDPFGAIDTKIPSPQLFKQPLIDSKWSAFDSAETEEPVEVDPFDTSFIEKIQPGKCELKLVEDEILGNKIESTYKSHIHQEARILSRNNSDSDFHPRIFKEVTKFGEQSPLSKTNNQINNSRISDNKFESEGELIENISEKESEEFCDFDDPFDTSKLISLPGKAELKIIEQELNNVKITESPQEPLFKKLGINENSCPSTTGLKHSFSDLDLNSTDPNSSQNTSDFNLTNRRFSEVIQTSKKPPNSLKFNPDLLVVEEEHFVKALTPAVEEDISNYADPFDTSIAENIAPGKAELKVLESELISGTEGKITRSYSDPDFNPRDELTKTKGILHF</sequence>
<dbReference type="CTD" id="8229891"/>
<evidence type="ECO:0000256" key="1">
    <source>
        <dbReference type="SAM" id="MobiDB-lite"/>
    </source>
</evidence>
<feature type="compositionally biased region" description="Basic residues" evidence="1">
    <location>
        <begin position="1"/>
        <end position="18"/>
    </location>
</feature>
<proteinExistence type="predicted"/>
<dbReference type="AlphaFoldDB" id="E0VIN3"/>
<feature type="region of interest" description="Disordered" evidence="1">
    <location>
        <begin position="1"/>
        <end position="26"/>
    </location>
</feature>
<feature type="compositionally biased region" description="Acidic residues" evidence="1">
    <location>
        <begin position="138"/>
        <end position="152"/>
    </location>
</feature>
<reference evidence="2" key="1">
    <citation type="submission" date="2007-04" db="EMBL/GenBank/DDBJ databases">
        <title>Annotation of Pediculus humanus corporis strain USDA.</title>
        <authorList>
            <person name="Kirkness E."/>
            <person name="Hannick L."/>
            <person name="Hass B."/>
            <person name="Bruggner R."/>
            <person name="Lawson D."/>
            <person name="Bidwell S."/>
            <person name="Joardar V."/>
            <person name="Caler E."/>
            <person name="Walenz B."/>
            <person name="Inman J."/>
            <person name="Schobel S."/>
            <person name="Galinsky K."/>
            <person name="Amedeo P."/>
            <person name="Strausberg R."/>
        </authorList>
    </citation>
    <scope>NUCLEOTIDE SEQUENCE</scope>
    <source>
        <strain evidence="2">USDA</strain>
    </source>
</reference>
<feature type="compositionally biased region" description="Basic and acidic residues" evidence="1">
    <location>
        <begin position="101"/>
        <end position="112"/>
    </location>
</feature>
<feature type="region of interest" description="Disordered" evidence="1">
    <location>
        <begin position="85"/>
        <end position="152"/>
    </location>
</feature>
<reference evidence="3" key="3">
    <citation type="submission" date="2021-02" db="UniProtKB">
        <authorList>
            <consortium name="EnsemblMetazoa"/>
        </authorList>
    </citation>
    <scope>IDENTIFICATION</scope>
    <source>
        <strain evidence="3">USDA</strain>
    </source>
</reference>
<name>E0VIN3_PEDHC</name>
<dbReference type="eggNOG" id="ENOG502QUZ2">
    <property type="taxonomic scope" value="Eukaryota"/>
</dbReference>
<dbReference type="InParanoid" id="E0VIN3"/>
<evidence type="ECO:0000313" key="3">
    <source>
        <dbReference type="EnsemblMetazoa" id="PHUM229850-PA"/>
    </source>
</evidence>
<evidence type="ECO:0000313" key="2">
    <source>
        <dbReference type="EMBL" id="EEB13239.1"/>
    </source>
</evidence>
<organism>
    <name type="scientific">Pediculus humanus subsp. corporis</name>
    <name type="common">Body louse</name>
    <dbReference type="NCBI Taxonomy" id="121224"/>
    <lineage>
        <taxon>Eukaryota</taxon>
        <taxon>Metazoa</taxon>
        <taxon>Ecdysozoa</taxon>
        <taxon>Arthropoda</taxon>
        <taxon>Hexapoda</taxon>
        <taxon>Insecta</taxon>
        <taxon>Pterygota</taxon>
        <taxon>Neoptera</taxon>
        <taxon>Paraneoptera</taxon>
        <taxon>Psocodea</taxon>
        <taxon>Troctomorpha</taxon>
        <taxon>Phthiraptera</taxon>
        <taxon>Anoplura</taxon>
        <taxon>Pediculidae</taxon>
        <taxon>Pediculus</taxon>
    </lineage>
</organism>
<dbReference type="EMBL" id="DS235201">
    <property type="protein sequence ID" value="EEB13239.1"/>
    <property type="molecule type" value="Genomic_DNA"/>
</dbReference>
<dbReference type="HOGENOM" id="CLU_014962_0_0_1"/>